<comment type="catalytic activity">
    <reaction evidence="1">
        <text>ATP + protein L-histidine = ADP + protein N-phospho-L-histidine.</text>
        <dbReference type="EC" id="2.7.13.3"/>
    </reaction>
</comment>
<keyword evidence="13 14" id="KW-0472">Membrane</keyword>
<keyword evidence="11 14" id="KW-1133">Transmembrane helix</keyword>
<dbReference type="EMBL" id="DXIE01000058">
    <property type="protein sequence ID" value="HIV63113.1"/>
    <property type="molecule type" value="Genomic_DNA"/>
</dbReference>
<feature type="domain" description="Histidine kinase" evidence="15">
    <location>
        <begin position="463"/>
        <end position="675"/>
    </location>
</feature>
<keyword evidence="8" id="KW-0547">Nucleotide-binding</keyword>
<dbReference type="InterPro" id="IPR050398">
    <property type="entry name" value="HssS/ArlS-like"/>
</dbReference>
<feature type="transmembrane region" description="Helical" evidence="14">
    <location>
        <begin position="166"/>
        <end position="186"/>
    </location>
</feature>
<dbReference type="GO" id="GO:0005886">
    <property type="term" value="C:plasma membrane"/>
    <property type="evidence" value="ECO:0007669"/>
    <property type="project" value="UniProtKB-SubCell"/>
</dbReference>
<evidence type="ECO:0000256" key="11">
    <source>
        <dbReference type="ARBA" id="ARBA00022989"/>
    </source>
</evidence>
<name>A0A9D1PKH2_9FIRM</name>
<dbReference type="InterPro" id="IPR036097">
    <property type="entry name" value="HisK_dim/P_sf"/>
</dbReference>
<evidence type="ECO:0000256" key="2">
    <source>
        <dbReference type="ARBA" id="ARBA00004651"/>
    </source>
</evidence>
<dbReference type="InterPro" id="IPR003661">
    <property type="entry name" value="HisK_dim/P_dom"/>
</dbReference>
<keyword evidence="6" id="KW-0808">Transferase</keyword>
<dbReference type="SMART" id="SM00388">
    <property type="entry name" value="HisKA"/>
    <property type="match status" value="1"/>
</dbReference>
<evidence type="ECO:0000313" key="17">
    <source>
        <dbReference type="Proteomes" id="UP000886808"/>
    </source>
</evidence>
<feature type="transmembrane region" description="Helical" evidence="14">
    <location>
        <begin position="238"/>
        <end position="259"/>
    </location>
</feature>
<dbReference type="PROSITE" id="PS50109">
    <property type="entry name" value="HIS_KIN"/>
    <property type="match status" value="1"/>
</dbReference>
<keyword evidence="4" id="KW-1003">Cell membrane</keyword>
<dbReference type="FunFam" id="1.10.287.130:FF:000001">
    <property type="entry name" value="Two-component sensor histidine kinase"/>
    <property type="match status" value="1"/>
</dbReference>
<dbReference type="Gene3D" id="1.10.287.130">
    <property type="match status" value="1"/>
</dbReference>
<keyword evidence="7 14" id="KW-0812">Transmembrane</keyword>
<dbReference type="Pfam" id="PF00512">
    <property type="entry name" value="HisKA"/>
    <property type="match status" value="1"/>
</dbReference>
<dbReference type="PANTHER" id="PTHR45528">
    <property type="entry name" value="SENSOR HISTIDINE KINASE CPXA"/>
    <property type="match status" value="1"/>
</dbReference>
<dbReference type="Pfam" id="PF02518">
    <property type="entry name" value="HATPase_c"/>
    <property type="match status" value="1"/>
</dbReference>
<evidence type="ECO:0000256" key="14">
    <source>
        <dbReference type="SAM" id="Phobius"/>
    </source>
</evidence>
<dbReference type="CDD" id="cd00082">
    <property type="entry name" value="HisKA"/>
    <property type="match status" value="1"/>
</dbReference>
<feature type="transmembrane region" description="Helical" evidence="14">
    <location>
        <begin position="12"/>
        <end position="36"/>
    </location>
</feature>
<keyword evidence="5" id="KW-0597">Phosphoprotein</keyword>
<reference evidence="16" key="1">
    <citation type="journal article" date="2021" name="PeerJ">
        <title>Extensive microbial diversity within the chicken gut microbiome revealed by metagenomics and culture.</title>
        <authorList>
            <person name="Gilroy R."/>
            <person name="Ravi A."/>
            <person name="Getino M."/>
            <person name="Pursley I."/>
            <person name="Horton D.L."/>
            <person name="Alikhan N.F."/>
            <person name="Baker D."/>
            <person name="Gharbi K."/>
            <person name="Hall N."/>
            <person name="Watson M."/>
            <person name="Adriaenssens E.M."/>
            <person name="Foster-Nyarko E."/>
            <person name="Jarju S."/>
            <person name="Secka A."/>
            <person name="Antonio M."/>
            <person name="Oren A."/>
            <person name="Chaudhuri R.R."/>
            <person name="La Ragione R."/>
            <person name="Hildebrand F."/>
            <person name="Pallen M.J."/>
        </authorList>
    </citation>
    <scope>NUCLEOTIDE SEQUENCE</scope>
    <source>
        <strain evidence="16">CHK193-4272</strain>
    </source>
</reference>
<evidence type="ECO:0000256" key="9">
    <source>
        <dbReference type="ARBA" id="ARBA00022777"/>
    </source>
</evidence>
<proteinExistence type="predicted"/>
<evidence type="ECO:0000256" key="6">
    <source>
        <dbReference type="ARBA" id="ARBA00022679"/>
    </source>
</evidence>
<feature type="transmembrane region" description="Helical" evidence="14">
    <location>
        <begin position="355"/>
        <end position="372"/>
    </location>
</feature>
<feature type="transmembrane region" description="Helical" evidence="14">
    <location>
        <begin position="207"/>
        <end position="226"/>
    </location>
</feature>
<comment type="caution">
    <text evidence="16">The sequence shown here is derived from an EMBL/GenBank/DDBJ whole genome shotgun (WGS) entry which is preliminary data.</text>
</comment>
<dbReference type="AlphaFoldDB" id="A0A9D1PKH2"/>
<evidence type="ECO:0000256" key="12">
    <source>
        <dbReference type="ARBA" id="ARBA00023012"/>
    </source>
</evidence>
<dbReference type="SMART" id="SM00387">
    <property type="entry name" value="HATPase_c"/>
    <property type="match status" value="1"/>
</dbReference>
<evidence type="ECO:0000313" key="16">
    <source>
        <dbReference type="EMBL" id="HIV63113.1"/>
    </source>
</evidence>
<dbReference type="InterPro" id="IPR036890">
    <property type="entry name" value="HATPase_C_sf"/>
</dbReference>
<accession>A0A9D1PKH2</accession>
<dbReference type="GO" id="GO:0005524">
    <property type="term" value="F:ATP binding"/>
    <property type="evidence" value="ECO:0007669"/>
    <property type="project" value="UniProtKB-KW"/>
</dbReference>
<evidence type="ECO:0000256" key="13">
    <source>
        <dbReference type="ARBA" id="ARBA00023136"/>
    </source>
</evidence>
<dbReference type="Gene3D" id="3.30.565.10">
    <property type="entry name" value="Histidine kinase-like ATPase, C-terminal domain"/>
    <property type="match status" value="1"/>
</dbReference>
<organism evidence="16 17">
    <name type="scientific">Candidatus Butyricicoccus avistercoris</name>
    <dbReference type="NCBI Taxonomy" id="2838518"/>
    <lineage>
        <taxon>Bacteria</taxon>
        <taxon>Bacillati</taxon>
        <taxon>Bacillota</taxon>
        <taxon>Clostridia</taxon>
        <taxon>Eubacteriales</taxon>
        <taxon>Butyricicoccaceae</taxon>
        <taxon>Butyricicoccus</taxon>
    </lineage>
</organism>
<evidence type="ECO:0000256" key="7">
    <source>
        <dbReference type="ARBA" id="ARBA00022692"/>
    </source>
</evidence>
<protein>
    <recommendedName>
        <fullName evidence="3">histidine kinase</fullName>
        <ecNumber evidence="3">2.7.13.3</ecNumber>
    </recommendedName>
</protein>
<evidence type="ECO:0000256" key="1">
    <source>
        <dbReference type="ARBA" id="ARBA00000085"/>
    </source>
</evidence>
<evidence type="ECO:0000256" key="3">
    <source>
        <dbReference type="ARBA" id="ARBA00012438"/>
    </source>
</evidence>
<evidence type="ECO:0000256" key="4">
    <source>
        <dbReference type="ARBA" id="ARBA00022475"/>
    </source>
</evidence>
<evidence type="ECO:0000256" key="8">
    <source>
        <dbReference type="ARBA" id="ARBA00022741"/>
    </source>
</evidence>
<gene>
    <name evidence="16" type="ORF">H9746_09810</name>
</gene>
<dbReference type="Proteomes" id="UP000886808">
    <property type="component" value="Unassembled WGS sequence"/>
</dbReference>
<dbReference type="InterPro" id="IPR005467">
    <property type="entry name" value="His_kinase_dom"/>
</dbReference>
<evidence type="ECO:0000256" key="10">
    <source>
        <dbReference type="ARBA" id="ARBA00022840"/>
    </source>
</evidence>
<comment type="subcellular location">
    <subcellularLocation>
        <location evidence="2">Cell membrane</location>
        <topology evidence="2">Multi-pass membrane protein</topology>
    </subcellularLocation>
</comment>
<dbReference type="PANTHER" id="PTHR45528:SF1">
    <property type="entry name" value="SENSOR HISTIDINE KINASE CPXA"/>
    <property type="match status" value="1"/>
</dbReference>
<dbReference type="InterPro" id="IPR003594">
    <property type="entry name" value="HATPase_dom"/>
</dbReference>
<keyword evidence="10" id="KW-0067">ATP-binding</keyword>
<dbReference type="SUPFAM" id="SSF55874">
    <property type="entry name" value="ATPase domain of HSP90 chaperone/DNA topoisomerase II/histidine kinase"/>
    <property type="match status" value="1"/>
</dbReference>
<feature type="transmembrane region" description="Helical" evidence="14">
    <location>
        <begin position="378"/>
        <end position="395"/>
    </location>
</feature>
<dbReference type="EC" id="2.7.13.3" evidence="3"/>
<dbReference type="SUPFAM" id="SSF47384">
    <property type="entry name" value="Homodimeric domain of signal transducing histidine kinase"/>
    <property type="match status" value="1"/>
</dbReference>
<evidence type="ECO:0000256" key="5">
    <source>
        <dbReference type="ARBA" id="ARBA00022553"/>
    </source>
</evidence>
<sequence length="675" mass="76676">MKIYSKPVKIIALLILIVSIAVAGVFSTFASLAISLGCYSEGDNWHNSYIVSNAQYNQAITAEEWYDYYEKQQNGTLTLSEQYNFDFLTDKLKNSSVGIIRVDSQGNEVPIAGFNSIATMYEHLNNKVLNDECVYKIYFNSTSDVNDTFKKAYNTFNKLLPNCYNYLIYIGISAVIGFIAYIILLVGSARNSTTGELEVRYIHKIPFDVLTIILLPTFICLLAITFEEICYNLDEVLYFIYGLAVSCIIGIFVICLAWFHTFVARIKTKTLIKSTLCYKILRWLFNKLKYLFLKAKAKANSDINFVFAVDLDEKKNNLNEFYEKCSNNLKSADIKGKAGTIYNNITSGISITAKIYLLFIPFILLFEIFFFLLAESFFLGFIFLVLDVFIFIKINKLCSHLNEIKNAGEHLAHGDLDYKISVDTFKGELLNHAENLNKISDGMTVAVEERLKSERMRYELLTNVSHDIKTPLTSIINYVDLLKTQPASTKEAEEYIEVLDRQSVKLKKLITDLIEVSKATTGNITVNAVQMEVKELLAQCIGEYDSRFKEKKLEIVINTPDEPVSIVADGRLLWRVFDNLLGNIVKYAMPNTRVYIDLTNKLDTVIITLKNISQTRLNIKANELMERFVRGDASRTTEGSGLGLSIAQSLTELMKGQFSIEIDGDLFKITLKFNK</sequence>
<keyword evidence="9 16" id="KW-0418">Kinase</keyword>
<reference evidence="16" key="2">
    <citation type="submission" date="2021-04" db="EMBL/GenBank/DDBJ databases">
        <authorList>
            <person name="Gilroy R."/>
        </authorList>
    </citation>
    <scope>NUCLEOTIDE SEQUENCE</scope>
    <source>
        <strain evidence="16">CHK193-4272</strain>
    </source>
</reference>
<dbReference type="GO" id="GO:0000155">
    <property type="term" value="F:phosphorelay sensor kinase activity"/>
    <property type="evidence" value="ECO:0007669"/>
    <property type="project" value="InterPro"/>
</dbReference>
<evidence type="ECO:0000259" key="15">
    <source>
        <dbReference type="PROSITE" id="PS50109"/>
    </source>
</evidence>
<keyword evidence="12" id="KW-0902">Two-component regulatory system</keyword>